<feature type="region of interest" description="Disordered" evidence="1">
    <location>
        <begin position="289"/>
        <end position="309"/>
    </location>
</feature>
<evidence type="ECO:0000313" key="2">
    <source>
        <dbReference type="EMBL" id="KAL3702001.1"/>
    </source>
</evidence>
<comment type="caution">
    <text evidence="2">The sequence shown here is derived from an EMBL/GenBank/DDBJ whole genome shotgun (WGS) entry which is preliminary data.</text>
</comment>
<dbReference type="Proteomes" id="UP001633002">
    <property type="component" value="Unassembled WGS sequence"/>
</dbReference>
<name>A0ABD3IFA4_9MARC</name>
<proteinExistence type="predicted"/>
<dbReference type="AlphaFoldDB" id="A0ABD3IFA4"/>
<evidence type="ECO:0000313" key="3">
    <source>
        <dbReference type="Proteomes" id="UP001633002"/>
    </source>
</evidence>
<accession>A0ABD3IFA4</accession>
<feature type="compositionally biased region" description="Polar residues" evidence="1">
    <location>
        <begin position="297"/>
        <end position="309"/>
    </location>
</feature>
<organism evidence="2 3">
    <name type="scientific">Riccia sorocarpa</name>
    <dbReference type="NCBI Taxonomy" id="122646"/>
    <lineage>
        <taxon>Eukaryota</taxon>
        <taxon>Viridiplantae</taxon>
        <taxon>Streptophyta</taxon>
        <taxon>Embryophyta</taxon>
        <taxon>Marchantiophyta</taxon>
        <taxon>Marchantiopsida</taxon>
        <taxon>Marchantiidae</taxon>
        <taxon>Marchantiales</taxon>
        <taxon>Ricciaceae</taxon>
        <taxon>Riccia</taxon>
    </lineage>
</organism>
<dbReference type="PANTHER" id="PTHR36897:SF2">
    <property type="entry name" value="OS10G0350800 PROTEIN"/>
    <property type="match status" value="1"/>
</dbReference>
<evidence type="ECO:0000256" key="1">
    <source>
        <dbReference type="SAM" id="MobiDB-lite"/>
    </source>
</evidence>
<sequence length="309" mass="35053">MVVFNFRYPPVSAAPEWWYCLRMNCVSALSVPRGKFLPTDPPYTHGCSGRQRVTRSLRTFTLCHVHALEIRTRVEEQGNCGYTQLNLHSYRNTMTILHSGGNGDQITLTSEEVLESDDEPLPTMEDIQEVAREQGLKVEVRSLGPWFQINLMNADETVTMGSAEGFETRWTEGKILHLEAIRLTRAAKSSSMLGPGFLVGAAAMRYGLDKNCPKAELLAINDDNETHTRLLKYYSRMGFKAMYELTEESWGDILDRVVWGGIGTRMDANCEELLRKWAKLLKPKSEQANLNPIEGFPQNQKLGENQQYQ</sequence>
<gene>
    <name evidence="2" type="ORF">R1sor_020023</name>
</gene>
<evidence type="ECO:0008006" key="4">
    <source>
        <dbReference type="Google" id="ProtNLM"/>
    </source>
</evidence>
<dbReference type="PANTHER" id="PTHR36897">
    <property type="entry name" value="OS10G0351100-LIKE PROTEIN"/>
    <property type="match status" value="1"/>
</dbReference>
<dbReference type="EMBL" id="JBJQOH010000001">
    <property type="protein sequence ID" value="KAL3702001.1"/>
    <property type="molecule type" value="Genomic_DNA"/>
</dbReference>
<reference evidence="2 3" key="1">
    <citation type="submission" date="2024-09" db="EMBL/GenBank/DDBJ databases">
        <title>Chromosome-scale assembly of Riccia sorocarpa.</title>
        <authorList>
            <person name="Paukszto L."/>
        </authorList>
    </citation>
    <scope>NUCLEOTIDE SEQUENCE [LARGE SCALE GENOMIC DNA]</scope>
    <source>
        <strain evidence="2">LP-2024</strain>
        <tissue evidence="2">Aerial parts of the thallus</tissue>
    </source>
</reference>
<keyword evidence="3" id="KW-1185">Reference proteome</keyword>
<protein>
    <recommendedName>
        <fullName evidence="4">N-acetyltransferase domain-containing protein</fullName>
    </recommendedName>
</protein>